<evidence type="ECO:0000259" key="1">
    <source>
        <dbReference type="PROSITE" id="PS50943"/>
    </source>
</evidence>
<name>A0A7M2RFN8_9FIRM</name>
<dbReference type="InterPro" id="IPR010982">
    <property type="entry name" value="Lambda_DNA-bd_dom_sf"/>
</dbReference>
<evidence type="ECO:0000313" key="2">
    <source>
        <dbReference type="EMBL" id="QOV19069.1"/>
    </source>
</evidence>
<organism evidence="2 3">
    <name type="scientific">Blautia liquoris</name>
    <dbReference type="NCBI Taxonomy" id="2779518"/>
    <lineage>
        <taxon>Bacteria</taxon>
        <taxon>Bacillati</taxon>
        <taxon>Bacillota</taxon>
        <taxon>Clostridia</taxon>
        <taxon>Lachnospirales</taxon>
        <taxon>Lachnospiraceae</taxon>
        <taxon>Blautia</taxon>
    </lineage>
</organism>
<dbReference type="Proteomes" id="UP000593601">
    <property type="component" value="Chromosome"/>
</dbReference>
<dbReference type="Gene3D" id="1.10.260.40">
    <property type="entry name" value="lambda repressor-like DNA-binding domains"/>
    <property type="match status" value="1"/>
</dbReference>
<dbReference type="KEGG" id="bliq:INP51_14085"/>
<gene>
    <name evidence="2" type="ORF">INP51_14085</name>
</gene>
<feature type="domain" description="HTH cro/C1-type" evidence="1">
    <location>
        <begin position="5"/>
        <end position="59"/>
    </location>
</feature>
<dbReference type="GO" id="GO:0003677">
    <property type="term" value="F:DNA binding"/>
    <property type="evidence" value="ECO:0007669"/>
    <property type="project" value="InterPro"/>
</dbReference>
<accession>A0A7M2RFN8</accession>
<evidence type="ECO:0000313" key="3">
    <source>
        <dbReference type="Proteomes" id="UP000593601"/>
    </source>
</evidence>
<dbReference type="Pfam" id="PF13443">
    <property type="entry name" value="HTH_26"/>
    <property type="match status" value="1"/>
</dbReference>
<reference evidence="2 3" key="1">
    <citation type="submission" date="2020-10" db="EMBL/GenBank/DDBJ databases">
        <title>Blautia liquoris sp.nov., isolated from the mud in a fermentation cellar used for the production of Chinese strong-flavoured liquor.</title>
        <authorList>
            <person name="Lu L."/>
        </authorList>
    </citation>
    <scope>NUCLEOTIDE SEQUENCE [LARGE SCALE GENOMIC DNA]</scope>
    <source>
        <strain evidence="2 3">LZLJ-3</strain>
    </source>
</reference>
<sequence>MYEIFEKLLKEKGITAYRFCKDTGVSSSTISTWKKKDSKCGTELAEIIADYFGVTIDYVLTGKETDKKELVLTPKDERDIKKKLDVIMKDIKDQNDGPLYYNGEEVDPMSLSLLENALESAMKQLKIINKEKYNPNKNKK</sequence>
<dbReference type="InterPro" id="IPR001387">
    <property type="entry name" value="Cro/C1-type_HTH"/>
</dbReference>
<dbReference type="CDD" id="cd00093">
    <property type="entry name" value="HTH_XRE"/>
    <property type="match status" value="1"/>
</dbReference>
<dbReference type="EMBL" id="CP063304">
    <property type="protein sequence ID" value="QOV19069.1"/>
    <property type="molecule type" value="Genomic_DNA"/>
</dbReference>
<dbReference type="PROSITE" id="PS50943">
    <property type="entry name" value="HTH_CROC1"/>
    <property type="match status" value="1"/>
</dbReference>
<keyword evidence="3" id="KW-1185">Reference proteome</keyword>
<protein>
    <submittedName>
        <fullName evidence="2">Helix-turn-helix transcriptional regulator</fullName>
    </submittedName>
</protein>
<dbReference type="AlphaFoldDB" id="A0A7M2RFN8"/>
<dbReference type="SUPFAM" id="SSF47413">
    <property type="entry name" value="lambda repressor-like DNA-binding domains"/>
    <property type="match status" value="1"/>
</dbReference>
<proteinExistence type="predicted"/>
<dbReference type="SMART" id="SM00530">
    <property type="entry name" value="HTH_XRE"/>
    <property type="match status" value="1"/>
</dbReference>